<evidence type="ECO:0000256" key="5">
    <source>
        <dbReference type="ARBA" id="ARBA00022786"/>
    </source>
</evidence>
<dbReference type="CDD" id="cd09617">
    <property type="entry name" value="Peptidase_C12_UCH37_BAP1"/>
    <property type="match status" value="1"/>
</dbReference>
<reference evidence="12" key="1">
    <citation type="submission" date="2022-01" db="EMBL/GenBank/DDBJ databases">
        <title>Genome Sequence Resource for Two Populations of Ditylenchus destructor, the Migratory Endoparasitic Phytonematode.</title>
        <authorList>
            <person name="Zhang H."/>
            <person name="Lin R."/>
            <person name="Xie B."/>
        </authorList>
    </citation>
    <scope>NUCLEOTIDE SEQUENCE</scope>
    <source>
        <strain evidence="12">BazhouSP</strain>
    </source>
</reference>
<protein>
    <recommendedName>
        <fullName evidence="3">ubiquitinyl hydrolase 1</fullName>
        <ecNumber evidence="3">3.4.19.12</ecNumber>
    </recommendedName>
</protein>
<sequence>MSESAGNWCLIESDPGVFTELIRGFGVKGVQVEELYSLDDSSFEELRPVHGLIFLFKWRAGEETSGELAPDASVFFAQQHFGFSKEFRNFTTGFDPASRGLCLSNSDEIRKVHNSFAREHYFEVGFGKASKDDNFHFVTYVPINGQIYELDGLRSAPVLVGTMKEGEDWLNVVRPIINQRIEKYSAGEIHFNLMSVISDRKTKSEKRIAELTEAGMDSDEIAAEICRLQNVIAEEEEKTRRYKIENARRRHNYTPFIVELLKVLAKEKKLVPLVEKAIEDSEKKRQKKQDAPKA</sequence>
<evidence type="ECO:0000256" key="6">
    <source>
        <dbReference type="ARBA" id="ARBA00022801"/>
    </source>
</evidence>
<evidence type="ECO:0000256" key="10">
    <source>
        <dbReference type="PROSITE-ProRule" id="PRU01394"/>
    </source>
</evidence>
<dbReference type="PANTHER" id="PTHR10589:SF16">
    <property type="entry name" value="UBIQUITIN CARBOXYL-TERMINAL HYDROLASE ISOZYME L5"/>
    <property type="match status" value="1"/>
</dbReference>
<accession>A0AAD4N167</accession>
<evidence type="ECO:0000313" key="13">
    <source>
        <dbReference type="Proteomes" id="UP001201812"/>
    </source>
</evidence>
<feature type="site" description="Important for enzyme activity" evidence="8">
    <location>
        <position position="151"/>
    </location>
</feature>
<proteinExistence type="inferred from homology"/>
<dbReference type="Pfam" id="PF01088">
    <property type="entry name" value="Peptidase_C12"/>
    <property type="match status" value="2"/>
</dbReference>
<dbReference type="InterPro" id="IPR041507">
    <property type="entry name" value="UCH_C"/>
</dbReference>
<dbReference type="EMBL" id="JAKKPZ010000019">
    <property type="protein sequence ID" value="KAI1712122.1"/>
    <property type="molecule type" value="Genomic_DNA"/>
</dbReference>
<dbReference type="PIRSF" id="PIRSF038120">
    <property type="entry name" value="Ubiquitinyl_hydrolase_UCH37"/>
    <property type="match status" value="1"/>
</dbReference>
<evidence type="ECO:0000256" key="2">
    <source>
        <dbReference type="ARBA" id="ARBA00009326"/>
    </source>
</evidence>
<dbReference type="PROSITE" id="PS52048">
    <property type="entry name" value="UCH_DOMAIN"/>
    <property type="match status" value="1"/>
</dbReference>
<comment type="caution">
    <text evidence="9">Lacks conserved residue(s) required for the propagation of feature annotation.</text>
</comment>
<dbReference type="InterPro" id="IPR036959">
    <property type="entry name" value="Peptidase_C12_UCH_sf"/>
</dbReference>
<dbReference type="Pfam" id="PF18031">
    <property type="entry name" value="UCH_C"/>
    <property type="match status" value="1"/>
</dbReference>
<dbReference type="InterPro" id="IPR038765">
    <property type="entry name" value="Papain-like_cys_pep_sf"/>
</dbReference>
<dbReference type="Gene3D" id="3.40.532.10">
    <property type="entry name" value="Peptidase C12, ubiquitin carboxyl-terminal hydrolase"/>
    <property type="match status" value="2"/>
</dbReference>
<dbReference type="GO" id="GO:0006511">
    <property type="term" value="P:ubiquitin-dependent protein catabolic process"/>
    <property type="evidence" value="ECO:0007669"/>
    <property type="project" value="UniProtKB-UniRule"/>
</dbReference>
<dbReference type="PANTHER" id="PTHR10589">
    <property type="entry name" value="UBIQUITIN CARBOXYL-TERMINAL HYDROLASE"/>
    <property type="match status" value="1"/>
</dbReference>
<evidence type="ECO:0000256" key="3">
    <source>
        <dbReference type="ARBA" id="ARBA00012759"/>
    </source>
</evidence>
<dbReference type="InterPro" id="IPR017390">
    <property type="entry name" value="Ubiquitinyl_hydrolase_UCH37"/>
</dbReference>
<dbReference type="SUPFAM" id="SSF54001">
    <property type="entry name" value="Cysteine proteinases"/>
    <property type="match status" value="1"/>
</dbReference>
<keyword evidence="13" id="KW-1185">Reference proteome</keyword>
<evidence type="ECO:0000313" key="12">
    <source>
        <dbReference type="EMBL" id="KAI1712122.1"/>
    </source>
</evidence>
<dbReference type="GO" id="GO:0005737">
    <property type="term" value="C:cytoplasm"/>
    <property type="evidence" value="ECO:0007669"/>
    <property type="project" value="TreeGrafter"/>
</dbReference>
<evidence type="ECO:0000259" key="11">
    <source>
        <dbReference type="PROSITE" id="PS52048"/>
    </source>
</evidence>
<feature type="domain" description="UCH catalytic" evidence="11">
    <location>
        <begin position="7"/>
        <end position="198"/>
    </location>
</feature>
<gene>
    <name evidence="12" type="ORF">DdX_09664</name>
</gene>
<evidence type="ECO:0000256" key="8">
    <source>
        <dbReference type="PIRSR" id="PIRSR038120-2"/>
    </source>
</evidence>
<organism evidence="12 13">
    <name type="scientific">Ditylenchus destructor</name>
    <dbReference type="NCBI Taxonomy" id="166010"/>
    <lineage>
        <taxon>Eukaryota</taxon>
        <taxon>Metazoa</taxon>
        <taxon>Ecdysozoa</taxon>
        <taxon>Nematoda</taxon>
        <taxon>Chromadorea</taxon>
        <taxon>Rhabditida</taxon>
        <taxon>Tylenchina</taxon>
        <taxon>Tylenchomorpha</taxon>
        <taxon>Sphaerularioidea</taxon>
        <taxon>Anguinidae</taxon>
        <taxon>Anguininae</taxon>
        <taxon>Ditylenchus</taxon>
    </lineage>
</organism>
<dbReference type="InterPro" id="IPR001578">
    <property type="entry name" value="Peptidase_C12_UCH"/>
</dbReference>
<evidence type="ECO:0000256" key="7">
    <source>
        <dbReference type="ARBA" id="ARBA00022807"/>
    </source>
</evidence>
<name>A0AAD4N167_9BILA</name>
<keyword evidence="6 12" id="KW-0378">Hydrolase</keyword>
<comment type="similarity">
    <text evidence="2 9">Belongs to the peptidase C12 family.</text>
</comment>
<evidence type="ECO:0000256" key="4">
    <source>
        <dbReference type="ARBA" id="ARBA00022670"/>
    </source>
</evidence>
<keyword evidence="4" id="KW-0645">Protease</keyword>
<comment type="catalytic activity">
    <reaction evidence="1">
        <text>Thiol-dependent hydrolysis of ester, thioester, amide, peptide and isopeptide bonds formed by the C-terminal Gly of ubiquitin (a 76-residue protein attached to proteins as an intracellular targeting signal).</text>
        <dbReference type="EC" id="3.4.19.12"/>
    </reaction>
</comment>
<dbReference type="GO" id="GO:0004843">
    <property type="term" value="F:cysteine-type deubiquitinase activity"/>
    <property type="evidence" value="ECO:0007669"/>
    <property type="project" value="UniProtKB-EC"/>
</dbReference>
<dbReference type="AlphaFoldDB" id="A0AAD4N167"/>
<dbReference type="Gene3D" id="1.20.58.860">
    <property type="match status" value="1"/>
</dbReference>
<dbReference type="PROSITE" id="PS52049">
    <property type="entry name" value="ULD"/>
    <property type="match status" value="1"/>
</dbReference>
<dbReference type="EC" id="3.4.19.12" evidence="3"/>
<comment type="caution">
    <text evidence="12">The sequence shown here is derived from an EMBL/GenBank/DDBJ whole genome shotgun (WGS) entry which is preliminary data.</text>
</comment>
<keyword evidence="5 10" id="KW-0833">Ubl conjugation pathway</keyword>
<evidence type="ECO:0000256" key="9">
    <source>
        <dbReference type="PROSITE-ProRule" id="PRU01393"/>
    </source>
</evidence>
<dbReference type="Proteomes" id="UP001201812">
    <property type="component" value="Unassembled WGS sequence"/>
</dbReference>
<keyword evidence="7" id="KW-0788">Thiol protease</keyword>
<dbReference type="GO" id="GO:0016579">
    <property type="term" value="P:protein deubiquitination"/>
    <property type="evidence" value="ECO:0007669"/>
    <property type="project" value="InterPro"/>
</dbReference>
<evidence type="ECO:0000256" key="1">
    <source>
        <dbReference type="ARBA" id="ARBA00000707"/>
    </source>
</evidence>